<protein>
    <submittedName>
        <fullName evidence="2">Uncharacterized protein</fullName>
    </submittedName>
</protein>
<proteinExistence type="predicted"/>
<gene>
    <name evidence="2" type="ORF">HMSLTHF_22590</name>
</gene>
<dbReference type="AlphaFoldDB" id="A0A6F8SVN8"/>
<evidence type="ECO:0000256" key="1">
    <source>
        <dbReference type="SAM" id="MobiDB-lite"/>
    </source>
</evidence>
<name>A0A6F8SVN8_9GAMM</name>
<sequence>MLRYAARAKGKTPKVLTAATRQEPVIDIPEGRRGASPRHKARKGID</sequence>
<evidence type="ECO:0000313" key="2">
    <source>
        <dbReference type="EMBL" id="BCA92484.1"/>
    </source>
</evidence>
<reference evidence="2 3" key="1">
    <citation type="submission" date="2020-02" db="EMBL/GenBank/DDBJ databases">
        <title>Complete Genome Sequence of Halomonas meridiana strain BAA-801, Isolated from Deep Sea Thermal Vent.</title>
        <authorList>
            <person name="Takahashi Y."/>
            <person name="Takahashi H."/>
            <person name="Galipon J."/>
            <person name="Arakawa K."/>
        </authorList>
    </citation>
    <scope>NUCLEOTIDE SEQUENCE [LARGE SCALE GENOMIC DNA]</scope>
    <source>
        <strain evidence="2 3">Slthf1</strain>
    </source>
</reference>
<organism evidence="2 3">
    <name type="scientific">Vreelandella aquamarina</name>
    <dbReference type="NCBI Taxonomy" id="77097"/>
    <lineage>
        <taxon>Bacteria</taxon>
        <taxon>Pseudomonadati</taxon>
        <taxon>Pseudomonadota</taxon>
        <taxon>Gammaproteobacteria</taxon>
        <taxon>Oceanospirillales</taxon>
        <taxon>Halomonadaceae</taxon>
        <taxon>Vreelandella</taxon>
    </lineage>
</organism>
<dbReference type="EMBL" id="AP022821">
    <property type="protein sequence ID" value="BCA92484.1"/>
    <property type="molecule type" value="Genomic_DNA"/>
</dbReference>
<evidence type="ECO:0000313" key="3">
    <source>
        <dbReference type="Proteomes" id="UP000503197"/>
    </source>
</evidence>
<accession>A0A6F8SVN8</accession>
<feature type="region of interest" description="Disordered" evidence="1">
    <location>
        <begin position="1"/>
        <end position="46"/>
    </location>
</feature>
<feature type="compositionally biased region" description="Basic residues" evidence="1">
    <location>
        <begin position="1"/>
        <end position="12"/>
    </location>
</feature>
<feature type="compositionally biased region" description="Basic residues" evidence="1">
    <location>
        <begin position="35"/>
        <end position="46"/>
    </location>
</feature>
<dbReference type="Proteomes" id="UP000503197">
    <property type="component" value="Chromosome"/>
</dbReference>